<dbReference type="EnsemblPlants" id="MELO3C026383.2.1">
    <property type="protein sequence ID" value="MELO3C026383.2.1"/>
    <property type="gene ID" value="MELO3C026383.2"/>
</dbReference>
<dbReference type="Gramene" id="MELO3C026383.2.1">
    <property type="protein sequence ID" value="MELO3C026383.2.1"/>
    <property type="gene ID" value="MELO3C026383.2"/>
</dbReference>
<accession>A0A9I9DZP3</accession>
<organism evidence="1">
    <name type="scientific">Cucumis melo</name>
    <name type="common">Muskmelon</name>
    <dbReference type="NCBI Taxonomy" id="3656"/>
    <lineage>
        <taxon>Eukaryota</taxon>
        <taxon>Viridiplantae</taxon>
        <taxon>Streptophyta</taxon>
        <taxon>Embryophyta</taxon>
        <taxon>Tracheophyta</taxon>
        <taxon>Spermatophyta</taxon>
        <taxon>Magnoliopsida</taxon>
        <taxon>eudicotyledons</taxon>
        <taxon>Gunneridae</taxon>
        <taxon>Pentapetalae</taxon>
        <taxon>rosids</taxon>
        <taxon>fabids</taxon>
        <taxon>Cucurbitales</taxon>
        <taxon>Cucurbitaceae</taxon>
        <taxon>Benincaseae</taxon>
        <taxon>Cucumis</taxon>
    </lineage>
</organism>
<proteinExistence type="predicted"/>
<dbReference type="AlphaFoldDB" id="A0A9I9DZP3"/>
<reference evidence="1" key="1">
    <citation type="submission" date="2023-03" db="UniProtKB">
        <authorList>
            <consortium name="EnsemblPlants"/>
        </authorList>
    </citation>
    <scope>IDENTIFICATION</scope>
</reference>
<name>A0A9I9DZP3_CUCME</name>
<evidence type="ECO:0000313" key="1">
    <source>
        <dbReference type="EnsemblPlants" id="MELO3C026383.2.1"/>
    </source>
</evidence>
<protein>
    <submittedName>
        <fullName evidence="1">Uncharacterized protein</fullName>
    </submittedName>
</protein>
<sequence length="63" mass="7381">MEIHRDGDDDKRLGLKDEKMQRWSKLCRQGSVGAEAVRLLQIWTSRRRGDGSNNSGLQHYRRL</sequence>